<proteinExistence type="predicted"/>
<dbReference type="Proteomes" id="UP000027195">
    <property type="component" value="Unassembled WGS sequence"/>
</dbReference>
<reference evidence="3" key="1">
    <citation type="journal article" date="2014" name="Proc. Natl. Acad. Sci. U.S.A.">
        <title>Extensive sampling of basidiomycete genomes demonstrates inadequacy of the white-rot/brown-rot paradigm for wood decay fungi.</title>
        <authorList>
            <person name="Riley R."/>
            <person name="Salamov A.A."/>
            <person name="Brown D.W."/>
            <person name="Nagy L.G."/>
            <person name="Floudas D."/>
            <person name="Held B.W."/>
            <person name="Levasseur A."/>
            <person name="Lombard V."/>
            <person name="Morin E."/>
            <person name="Otillar R."/>
            <person name="Lindquist E.A."/>
            <person name="Sun H."/>
            <person name="LaButti K.M."/>
            <person name="Schmutz J."/>
            <person name="Jabbour D."/>
            <person name="Luo H."/>
            <person name="Baker S.E."/>
            <person name="Pisabarro A.G."/>
            <person name="Walton J.D."/>
            <person name="Blanchette R.A."/>
            <person name="Henrissat B."/>
            <person name="Martin F."/>
            <person name="Cullen D."/>
            <person name="Hibbett D.S."/>
            <person name="Grigoriev I.V."/>
        </authorList>
    </citation>
    <scope>NUCLEOTIDE SEQUENCE [LARGE SCALE GENOMIC DNA]</scope>
    <source>
        <strain evidence="3">FD-172 SS1</strain>
    </source>
</reference>
<dbReference type="SUPFAM" id="SSF54897">
    <property type="entry name" value="Protease propeptides/inhibitors"/>
    <property type="match status" value="1"/>
</dbReference>
<evidence type="ECO:0000259" key="1">
    <source>
        <dbReference type="Pfam" id="PF05922"/>
    </source>
</evidence>
<dbReference type="Pfam" id="PF05922">
    <property type="entry name" value="Inhibitor_I9"/>
    <property type="match status" value="1"/>
</dbReference>
<protein>
    <recommendedName>
        <fullName evidence="1">Inhibitor I9 domain-containing protein</fullName>
    </recommendedName>
</protein>
<dbReference type="InterPro" id="IPR010259">
    <property type="entry name" value="S8pro/Inhibitor_I9"/>
</dbReference>
<dbReference type="InterPro" id="IPR037045">
    <property type="entry name" value="S8pro/Inhibitor_I9_sf"/>
</dbReference>
<dbReference type="InParanoid" id="A0A067M089"/>
<dbReference type="HOGENOM" id="CLU_182455_0_0_1"/>
<feature type="domain" description="Inhibitor I9" evidence="1">
    <location>
        <begin position="12"/>
        <end position="76"/>
    </location>
</feature>
<evidence type="ECO:0000313" key="3">
    <source>
        <dbReference type="Proteomes" id="UP000027195"/>
    </source>
</evidence>
<keyword evidence="3" id="KW-1185">Reference proteome</keyword>
<dbReference type="EMBL" id="KL198084">
    <property type="protein sequence ID" value="KDQ08934.1"/>
    <property type="molecule type" value="Genomic_DNA"/>
</dbReference>
<sequence>IAKVAGPVKADSYIIKLKQGSDKNGHLGKLAQILTTAESHVKYDYDSVFHGYAGTLKGAALEFIQSSKDVEYIYPD</sequence>
<gene>
    <name evidence="2" type="ORF">BOTBODRAFT_148419</name>
</gene>
<feature type="non-terminal residue" evidence="2">
    <location>
        <position position="1"/>
    </location>
</feature>
<feature type="non-terminal residue" evidence="2">
    <location>
        <position position="76"/>
    </location>
</feature>
<dbReference type="Gene3D" id="3.30.70.80">
    <property type="entry name" value="Peptidase S8 propeptide/proteinase inhibitor I9"/>
    <property type="match status" value="1"/>
</dbReference>
<dbReference type="AlphaFoldDB" id="A0A067M089"/>
<evidence type="ECO:0000313" key="2">
    <source>
        <dbReference type="EMBL" id="KDQ08934.1"/>
    </source>
</evidence>
<organism evidence="2 3">
    <name type="scientific">Botryobasidium botryosum (strain FD-172 SS1)</name>
    <dbReference type="NCBI Taxonomy" id="930990"/>
    <lineage>
        <taxon>Eukaryota</taxon>
        <taxon>Fungi</taxon>
        <taxon>Dikarya</taxon>
        <taxon>Basidiomycota</taxon>
        <taxon>Agaricomycotina</taxon>
        <taxon>Agaricomycetes</taxon>
        <taxon>Cantharellales</taxon>
        <taxon>Botryobasidiaceae</taxon>
        <taxon>Botryobasidium</taxon>
    </lineage>
</organism>
<name>A0A067M089_BOTB1</name>
<dbReference type="OrthoDB" id="19448at2759"/>
<accession>A0A067M089</accession>